<dbReference type="RefSeq" id="WP_109720542.1">
    <property type="nucleotide sequence ID" value="NZ_QEQK01000009.1"/>
</dbReference>
<dbReference type="GO" id="GO:0005525">
    <property type="term" value="F:GTP binding"/>
    <property type="evidence" value="ECO:0007669"/>
    <property type="project" value="UniProtKB-UniRule"/>
</dbReference>
<dbReference type="Pfam" id="PF01926">
    <property type="entry name" value="MMR_HSR1"/>
    <property type="match status" value="2"/>
</dbReference>
<feature type="domain" description="EngA-type G" evidence="12">
    <location>
        <begin position="188"/>
        <end position="361"/>
    </location>
</feature>
<dbReference type="NCBIfam" id="TIGR00231">
    <property type="entry name" value="small_GTP"/>
    <property type="match status" value="2"/>
</dbReference>
<dbReference type="PANTHER" id="PTHR43834">
    <property type="entry name" value="GTPASE DER"/>
    <property type="match status" value="1"/>
</dbReference>
<evidence type="ECO:0000256" key="3">
    <source>
        <dbReference type="ARBA" id="ARBA00022517"/>
    </source>
</evidence>
<evidence type="ECO:0000256" key="2">
    <source>
        <dbReference type="ARBA" id="ARBA00020953"/>
    </source>
</evidence>
<evidence type="ECO:0000259" key="12">
    <source>
        <dbReference type="PROSITE" id="PS51712"/>
    </source>
</evidence>
<dbReference type="InterPro" id="IPR006073">
    <property type="entry name" value="GTP-bd"/>
</dbReference>
<organism evidence="13 14">
    <name type="scientific">Abyssibacter profundi</name>
    <dbReference type="NCBI Taxonomy" id="2182787"/>
    <lineage>
        <taxon>Bacteria</taxon>
        <taxon>Pseudomonadati</taxon>
        <taxon>Pseudomonadota</taxon>
        <taxon>Gammaproteobacteria</taxon>
        <taxon>Chromatiales</taxon>
        <taxon>Oceanococcaceae</taxon>
        <taxon>Abyssibacter</taxon>
    </lineage>
</organism>
<keyword evidence="3 8" id="KW-0690">Ribosome biogenesis</keyword>
<dbReference type="InterPro" id="IPR032859">
    <property type="entry name" value="KH_dom-like"/>
</dbReference>
<dbReference type="GO" id="GO:0042254">
    <property type="term" value="P:ribosome biogenesis"/>
    <property type="evidence" value="ECO:0007669"/>
    <property type="project" value="UniProtKB-KW"/>
</dbReference>
<protein>
    <recommendedName>
        <fullName evidence="2 8">GTPase Der</fullName>
    </recommendedName>
    <alternativeName>
        <fullName evidence="7 8">GTP-binding protein EngA</fullName>
    </alternativeName>
</protein>
<dbReference type="PROSITE" id="PS51712">
    <property type="entry name" value="G_ENGA"/>
    <property type="match status" value="2"/>
</dbReference>
<dbReference type="Pfam" id="PF14714">
    <property type="entry name" value="KH_dom-like"/>
    <property type="match status" value="1"/>
</dbReference>
<dbReference type="OrthoDB" id="9805918at2"/>
<dbReference type="InterPro" id="IPR027417">
    <property type="entry name" value="P-loop_NTPase"/>
</dbReference>
<dbReference type="NCBIfam" id="TIGR03594">
    <property type="entry name" value="GTPase_EngA"/>
    <property type="match status" value="1"/>
</dbReference>
<evidence type="ECO:0000256" key="9">
    <source>
        <dbReference type="PROSITE-ProRule" id="PRU01049"/>
    </source>
</evidence>
<dbReference type="PIRSF" id="PIRSF006485">
    <property type="entry name" value="GTP-binding_EngA"/>
    <property type="match status" value="1"/>
</dbReference>
<dbReference type="CDD" id="cd01895">
    <property type="entry name" value="EngA2"/>
    <property type="match status" value="1"/>
</dbReference>
<keyword evidence="6 8" id="KW-0342">GTP-binding</keyword>
<feature type="compositionally biased region" description="Basic residues" evidence="11">
    <location>
        <begin position="461"/>
        <end position="475"/>
    </location>
</feature>
<comment type="similarity">
    <text evidence="1 8 9 10">Belongs to the TRAFAC class TrmE-Era-EngA-EngB-Septin-like GTPase superfamily. EngA (Der) GTPase family.</text>
</comment>
<feature type="region of interest" description="Disordered" evidence="11">
    <location>
        <begin position="446"/>
        <end position="475"/>
    </location>
</feature>
<evidence type="ECO:0000256" key="5">
    <source>
        <dbReference type="ARBA" id="ARBA00022741"/>
    </source>
</evidence>
<comment type="subunit">
    <text evidence="8">Associates with the 50S ribosomal subunit.</text>
</comment>
<dbReference type="EMBL" id="QEQK01000009">
    <property type="protein sequence ID" value="PWN55618.1"/>
    <property type="molecule type" value="Genomic_DNA"/>
</dbReference>
<evidence type="ECO:0000256" key="7">
    <source>
        <dbReference type="ARBA" id="ARBA00032345"/>
    </source>
</evidence>
<feature type="binding site" evidence="8">
    <location>
        <begin position="65"/>
        <end position="69"/>
    </location>
    <ligand>
        <name>GTP</name>
        <dbReference type="ChEBI" id="CHEBI:37565"/>
        <label>1</label>
    </ligand>
</feature>
<dbReference type="InterPro" id="IPR015946">
    <property type="entry name" value="KH_dom-like_a/b"/>
</dbReference>
<evidence type="ECO:0000256" key="10">
    <source>
        <dbReference type="RuleBase" id="RU004481"/>
    </source>
</evidence>
<feature type="binding site" evidence="8">
    <location>
        <begin position="18"/>
        <end position="25"/>
    </location>
    <ligand>
        <name>GTP</name>
        <dbReference type="ChEBI" id="CHEBI:37565"/>
        <label>1</label>
    </ligand>
</feature>
<sequence length="475" mass="52173">MSTPPAETGALPVVALIGRPNVGKSTLFNQLTGTRDALVADFPGLTRDRQYGIGRLEEQRFIVVDTGGIGPDQDPDFREMTEAQATAALEEADVVVFLVDARAGLDPADQEIARRLRRQDTPVVLVVNKSEGLTSIEANADFYALGMGEPLPIAAAHNRGMASLGERLAAHVPAMEAFEAPPRDPGIPRICVIGRPNVGKSTLVNRLIGEDRVVAADAPGATRDSVEVAFEWQGRSFRLIDTAGLRRRSKRDGIAEKFSGVKTLQAIEQSDVAIVVVDARSDIGAQDARVLGLAAAEGRSIIVAVNKWDKLEEDVRKQIREDLDYKLPYLEFAPVHTISALRGSGLGEMMRSVIRASDAANADLSTSRLTQVLEDAVRAHAPPAVHGRRIKLRYAHQGGRRPPKIVIHGNQTARVSTDYKRYLSNRFREAFDLFATPVEILFKSSDNPYEGRRNTLTPRQERKRKRTIKRFGKKK</sequence>
<evidence type="ECO:0000256" key="6">
    <source>
        <dbReference type="ARBA" id="ARBA00023134"/>
    </source>
</evidence>
<proteinExistence type="inferred from homology"/>
<keyword evidence="14" id="KW-1185">Reference proteome</keyword>
<dbReference type="GO" id="GO:0043022">
    <property type="term" value="F:ribosome binding"/>
    <property type="evidence" value="ECO:0007669"/>
    <property type="project" value="TreeGrafter"/>
</dbReference>
<evidence type="ECO:0000256" key="4">
    <source>
        <dbReference type="ARBA" id="ARBA00022737"/>
    </source>
</evidence>
<feature type="binding site" evidence="8">
    <location>
        <begin position="306"/>
        <end position="309"/>
    </location>
    <ligand>
        <name>GTP</name>
        <dbReference type="ChEBI" id="CHEBI:37565"/>
        <label>2</label>
    </ligand>
</feature>
<dbReference type="AlphaFoldDB" id="A0A363UJL7"/>
<feature type="binding site" evidence="8">
    <location>
        <begin position="128"/>
        <end position="131"/>
    </location>
    <ligand>
        <name>GTP</name>
        <dbReference type="ChEBI" id="CHEBI:37565"/>
        <label>1</label>
    </ligand>
</feature>
<dbReference type="SUPFAM" id="SSF52540">
    <property type="entry name" value="P-loop containing nucleoside triphosphate hydrolases"/>
    <property type="match status" value="2"/>
</dbReference>
<feature type="binding site" evidence="8">
    <location>
        <begin position="194"/>
        <end position="201"/>
    </location>
    <ligand>
        <name>GTP</name>
        <dbReference type="ChEBI" id="CHEBI:37565"/>
        <label>2</label>
    </ligand>
</feature>
<feature type="domain" description="EngA-type G" evidence="12">
    <location>
        <begin position="12"/>
        <end position="176"/>
    </location>
</feature>
<comment type="caution">
    <text evidence="13">The sequence shown here is derived from an EMBL/GenBank/DDBJ whole genome shotgun (WGS) entry which is preliminary data.</text>
</comment>
<evidence type="ECO:0000313" key="13">
    <source>
        <dbReference type="EMBL" id="PWN55618.1"/>
    </source>
</evidence>
<evidence type="ECO:0000256" key="1">
    <source>
        <dbReference type="ARBA" id="ARBA00008279"/>
    </source>
</evidence>
<gene>
    <name evidence="8 13" type="primary">der</name>
    <name evidence="13" type="ORF">DEH80_10960</name>
</gene>
<dbReference type="CDD" id="cd01894">
    <property type="entry name" value="EngA1"/>
    <property type="match status" value="1"/>
</dbReference>
<evidence type="ECO:0000313" key="14">
    <source>
        <dbReference type="Proteomes" id="UP000251800"/>
    </source>
</evidence>
<dbReference type="HAMAP" id="MF_00195">
    <property type="entry name" value="GTPase_Der"/>
    <property type="match status" value="1"/>
</dbReference>
<keyword evidence="5 8" id="KW-0547">Nucleotide-binding</keyword>
<dbReference type="InterPro" id="IPR005225">
    <property type="entry name" value="Small_GTP-bd"/>
</dbReference>
<dbReference type="InterPro" id="IPR003593">
    <property type="entry name" value="AAA+_ATPase"/>
</dbReference>
<dbReference type="FunFam" id="3.40.50.300:FF:000057">
    <property type="entry name" value="GTPase Der"/>
    <property type="match status" value="1"/>
</dbReference>
<dbReference type="PANTHER" id="PTHR43834:SF6">
    <property type="entry name" value="GTPASE DER"/>
    <property type="match status" value="1"/>
</dbReference>
<keyword evidence="4 10" id="KW-0677">Repeat</keyword>
<dbReference type="Gene3D" id="3.30.300.20">
    <property type="match status" value="1"/>
</dbReference>
<dbReference type="InterPro" id="IPR016484">
    <property type="entry name" value="GTPase_Der"/>
</dbReference>
<feature type="binding site" evidence="8">
    <location>
        <begin position="241"/>
        <end position="245"/>
    </location>
    <ligand>
        <name>GTP</name>
        <dbReference type="ChEBI" id="CHEBI:37565"/>
        <label>2</label>
    </ligand>
</feature>
<dbReference type="Proteomes" id="UP000251800">
    <property type="component" value="Unassembled WGS sequence"/>
</dbReference>
<dbReference type="FunFam" id="3.30.300.20:FF:000004">
    <property type="entry name" value="GTPase Der"/>
    <property type="match status" value="1"/>
</dbReference>
<dbReference type="InterPro" id="IPR031166">
    <property type="entry name" value="G_ENGA"/>
</dbReference>
<dbReference type="SMART" id="SM00382">
    <property type="entry name" value="AAA"/>
    <property type="match status" value="2"/>
</dbReference>
<evidence type="ECO:0000256" key="8">
    <source>
        <dbReference type="HAMAP-Rule" id="MF_00195"/>
    </source>
</evidence>
<reference evidence="13 14" key="1">
    <citation type="submission" date="2018-05" db="EMBL/GenBank/DDBJ databases">
        <title>Abyssibacter profundi OUC007T gen. nov., sp. nov, a marine bacterium isolated from seawater of the Mariana Trench.</title>
        <authorList>
            <person name="Zhou S."/>
        </authorList>
    </citation>
    <scope>NUCLEOTIDE SEQUENCE [LARGE SCALE GENOMIC DNA]</scope>
    <source>
        <strain evidence="13 14">OUC007</strain>
    </source>
</reference>
<dbReference type="Gene3D" id="3.40.50.300">
    <property type="entry name" value="P-loop containing nucleotide triphosphate hydrolases"/>
    <property type="match status" value="2"/>
</dbReference>
<comment type="function">
    <text evidence="8 10">GTPase that plays an essential role in the late steps of ribosome biogenesis.</text>
</comment>
<name>A0A363UJL7_9GAMM</name>
<dbReference type="FunFam" id="3.40.50.300:FF:000040">
    <property type="entry name" value="GTPase Der"/>
    <property type="match status" value="1"/>
</dbReference>
<dbReference type="PRINTS" id="PR00326">
    <property type="entry name" value="GTP1OBG"/>
</dbReference>
<accession>A0A363UJL7</accession>
<evidence type="ECO:0000256" key="11">
    <source>
        <dbReference type="SAM" id="MobiDB-lite"/>
    </source>
</evidence>